<evidence type="ECO:0000313" key="1">
    <source>
        <dbReference type="EnsemblPlants" id="TuG1812G0700003692.01.T01.cds290098"/>
    </source>
</evidence>
<organism evidence="1 2">
    <name type="scientific">Triticum urartu</name>
    <name type="common">Red wild einkorn</name>
    <name type="synonym">Crithodium urartu</name>
    <dbReference type="NCBI Taxonomy" id="4572"/>
    <lineage>
        <taxon>Eukaryota</taxon>
        <taxon>Viridiplantae</taxon>
        <taxon>Streptophyta</taxon>
        <taxon>Embryophyta</taxon>
        <taxon>Tracheophyta</taxon>
        <taxon>Spermatophyta</taxon>
        <taxon>Magnoliopsida</taxon>
        <taxon>Liliopsida</taxon>
        <taxon>Poales</taxon>
        <taxon>Poaceae</taxon>
        <taxon>BOP clade</taxon>
        <taxon>Pooideae</taxon>
        <taxon>Triticodae</taxon>
        <taxon>Triticeae</taxon>
        <taxon>Triticinae</taxon>
        <taxon>Triticum</taxon>
    </lineage>
</organism>
<reference evidence="1" key="2">
    <citation type="submission" date="2018-03" db="EMBL/GenBank/DDBJ databases">
        <title>The Triticum urartu genome reveals the dynamic nature of wheat genome evolution.</title>
        <authorList>
            <person name="Ling H."/>
            <person name="Ma B."/>
            <person name="Shi X."/>
            <person name="Liu H."/>
            <person name="Dong L."/>
            <person name="Sun H."/>
            <person name="Cao Y."/>
            <person name="Gao Q."/>
            <person name="Zheng S."/>
            <person name="Li Y."/>
            <person name="Yu Y."/>
            <person name="Du H."/>
            <person name="Qi M."/>
            <person name="Li Y."/>
            <person name="Yu H."/>
            <person name="Cui Y."/>
            <person name="Wang N."/>
            <person name="Chen C."/>
            <person name="Wu H."/>
            <person name="Zhao Y."/>
            <person name="Zhang J."/>
            <person name="Li Y."/>
            <person name="Zhou W."/>
            <person name="Zhang B."/>
            <person name="Hu W."/>
            <person name="Eijk M."/>
            <person name="Tang J."/>
            <person name="Witsenboer H."/>
            <person name="Zhao S."/>
            <person name="Li Z."/>
            <person name="Zhang A."/>
            <person name="Wang D."/>
            <person name="Liang C."/>
        </authorList>
    </citation>
    <scope>NUCLEOTIDE SEQUENCE [LARGE SCALE GENOMIC DNA]</scope>
    <source>
        <strain evidence="1">cv. G1812</strain>
    </source>
</reference>
<proteinExistence type="predicted"/>
<dbReference type="Gramene" id="TuG1812G0700003692.01.T01">
    <property type="protein sequence ID" value="TuG1812G0700003692.01.T01.cds290098"/>
    <property type="gene ID" value="TuG1812G0700003692.01"/>
</dbReference>
<dbReference type="EnsemblPlants" id="TuG1812G0700003692.01.T01">
    <property type="protein sequence ID" value="TuG1812G0700003692.01.T01.cds290098"/>
    <property type="gene ID" value="TuG1812G0700003692.01"/>
</dbReference>
<name>A0A8R7V6A2_TRIUA</name>
<reference evidence="2" key="1">
    <citation type="journal article" date="2013" name="Nature">
        <title>Draft genome of the wheat A-genome progenitor Triticum urartu.</title>
        <authorList>
            <person name="Ling H.Q."/>
            <person name="Zhao S."/>
            <person name="Liu D."/>
            <person name="Wang J."/>
            <person name="Sun H."/>
            <person name="Zhang C."/>
            <person name="Fan H."/>
            <person name="Li D."/>
            <person name="Dong L."/>
            <person name="Tao Y."/>
            <person name="Gao C."/>
            <person name="Wu H."/>
            <person name="Li Y."/>
            <person name="Cui Y."/>
            <person name="Guo X."/>
            <person name="Zheng S."/>
            <person name="Wang B."/>
            <person name="Yu K."/>
            <person name="Liang Q."/>
            <person name="Yang W."/>
            <person name="Lou X."/>
            <person name="Chen J."/>
            <person name="Feng M."/>
            <person name="Jian J."/>
            <person name="Zhang X."/>
            <person name="Luo G."/>
            <person name="Jiang Y."/>
            <person name="Liu J."/>
            <person name="Wang Z."/>
            <person name="Sha Y."/>
            <person name="Zhang B."/>
            <person name="Wu H."/>
            <person name="Tang D."/>
            <person name="Shen Q."/>
            <person name="Xue P."/>
            <person name="Zou S."/>
            <person name="Wang X."/>
            <person name="Liu X."/>
            <person name="Wang F."/>
            <person name="Yang Y."/>
            <person name="An X."/>
            <person name="Dong Z."/>
            <person name="Zhang K."/>
            <person name="Zhang X."/>
            <person name="Luo M.C."/>
            <person name="Dvorak J."/>
            <person name="Tong Y."/>
            <person name="Wang J."/>
            <person name="Yang H."/>
            <person name="Li Z."/>
            <person name="Wang D."/>
            <person name="Zhang A."/>
            <person name="Wang J."/>
        </authorList>
    </citation>
    <scope>NUCLEOTIDE SEQUENCE</scope>
    <source>
        <strain evidence="2">cv. G1812</strain>
    </source>
</reference>
<evidence type="ECO:0000313" key="2">
    <source>
        <dbReference type="Proteomes" id="UP000015106"/>
    </source>
</evidence>
<reference evidence="1" key="3">
    <citation type="submission" date="2022-06" db="UniProtKB">
        <authorList>
            <consortium name="EnsemblPlants"/>
        </authorList>
    </citation>
    <scope>IDENTIFICATION</scope>
</reference>
<protein>
    <submittedName>
        <fullName evidence="1">Uncharacterized protein</fullName>
    </submittedName>
</protein>
<dbReference type="Proteomes" id="UP000015106">
    <property type="component" value="Chromosome 7"/>
</dbReference>
<accession>A0A8R7V6A2</accession>
<sequence>MRRCSTTLQLRGEDEGSWLTQVVINSLFCASERNVWSKDGMCHFFSSLLSNLLHIQ</sequence>
<keyword evidence="2" id="KW-1185">Reference proteome</keyword>
<dbReference type="AlphaFoldDB" id="A0A8R7V6A2"/>